<dbReference type="GO" id="GO:0045454">
    <property type="term" value="P:cell redox homeostasis"/>
    <property type="evidence" value="ECO:0007669"/>
    <property type="project" value="TreeGrafter"/>
</dbReference>
<dbReference type="CDD" id="cd02956">
    <property type="entry name" value="ybbN"/>
    <property type="match status" value="1"/>
</dbReference>
<keyword evidence="5" id="KW-1185">Reference proteome</keyword>
<reference evidence="4" key="2">
    <citation type="submission" date="2020-09" db="EMBL/GenBank/DDBJ databases">
        <authorList>
            <person name="Sun Q."/>
            <person name="Zhou Y."/>
        </authorList>
    </citation>
    <scope>NUCLEOTIDE SEQUENCE</scope>
    <source>
        <strain evidence="4">CGMCC 1.15360</strain>
    </source>
</reference>
<dbReference type="SUPFAM" id="SSF48452">
    <property type="entry name" value="TPR-like"/>
    <property type="match status" value="1"/>
</dbReference>
<dbReference type="SUPFAM" id="SSF52833">
    <property type="entry name" value="Thioredoxin-like"/>
    <property type="match status" value="1"/>
</dbReference>
<dbReference type="InterPro" id="IPR017937">
    <property type="entry name" value="Thioredoxin_CS"/>
</dbReference>
<accession>A0A916YQH3</accession>
<dbReference type="InterPro" id="IPR036249">
    <property type="entry name" value="Thioredoxin-like_sf"/>
</dbReference>
<dbReference type="PROSITE" id="PS51352">
    <property type="entry name" value="THIOREDOXIN_2"/>
    <property type="match status" value="1"/>
</dbReference>
<evidence type="ECO:0000256" key="2">
    <source>
        <dbReference type="PROSITE-ProRule" id="PRU00339"/>
    </source>
</evidence>
<comment type="caution">
    <text evidence="4">The sequence shown here is derived from an EMBL/GenBank/DDBJ whole genome shotgun (WGS) entry which is preliminary data.</text>
</comment>
<organism evidence="4 5">
    <name type="scientific">Croceicoccus mobilis</name>
    <dbReference type="NCBI Taxonomy" id="1703339"/>
    <lineage>
        <taxon>Bacteria</taxon>
        <taxon>Pseudomonadati</taxon>
        <taxon>Pseudomonadota</taxon>
        <taxon>Alphaproteobacteria</taxon>
        <taxon>Sphingomonadales</taxon>
        <taxon>Erythrobacteraceae</taxon>
        <taxon>Croceicoccus</taxon>
    </lineage>
</organism>
<gene>
    <name evidence="4" type="ORF">GCM10010990_02720</name>
</gene>
<feature type="repeat" description="TPR" evidence="2">
    <location>
        <begin position="133"/>
        <end position="166"/>
    </location>
</feature>
<dbReference type="Proteomes" id="UP000612349">
    <property type="component" value="Unassembled WGS sequence"/>
</dbReference>
<dbReference type="InterPro" id="IPR019734">
    <property type="entry name" value="TPR_rpt"/>
</dbReference>
<dbReference type="GO" id="GO:0006950">
    <property type="term" value="P:response to stress"/>
    <property type="evidence" value="ECO:0007669"/>
    <property type="project" value="UniProtKB-ARBA"/>
</dbReference>
<evidence type="ECO:0000256" key="1">
    <source>
        <dbReference type="ARBA" id="ARBA00023284"/>
    </source>
</evidence>
<reference evidence="4" key="1">
    <citation type="journal article" date="2014" name="Int. J. Syst. Evol. Microbiol.">
        <title>Complete genome sequence of Corynebacterium casei LMG S-19264T (=DSM 44701T), isolated from a smear-ripened cheese.</title>
        <authorList>
            <consortium name="US DOE Joint Genome Institute (JGI-PGF)"/>
            <person name="Walter F."/>
            <person name="Albersmeier A."/>
            <person name="Kalinowski J."/>
            <person name="Ruckert C."/>
        </authorList>
    </citation>
    <scope>NUCLEOTIDE SEQUENCE</scope>
    <source>
        <strain evidence="4">CGMCC 1.15360</strain>
    </source>
</reference>
<dbReference type="EMBL" id="BMIP01000001">
    <property type="protein sequence ID" value="GGD56951.1"/>
    <property type="molecule type" value="Genomic_DNA"/>
</dbReference>
<dbReference type="InterPro" id="IPR011990">
    <property type="entry name" value="TPR-like_helical_dom_sf"/>
</dbReference>
<evidence type="ECO:0000313" key="5">
    <source>
        <dbReference type="Proteomes" id="UP000612349"/>
    </source>
</evidence>
<dbReference type="InterPro" id="IPR013766">
    <property type="entry name" value="Thioredoxin_domain"/>
</dbReference>
<dbReference type="GO" id="GO:0015036">
    <property type="term" value="F:disulfide oxidoreductase activity"/>
    <property type="evidence" value="ECO:0007669"/>
    <property type="project" value="UniProtKB-ARBA"/>
</dbReference>
<proteinExistence type="predicted"/>
<keyword evidence="1" id="KW-0676">Redox-active center</keyword>
<name>A0A916YQH3_9SPHN</name>
<dbReference type="PROSITE" id="PS50005">
    <property type="entry name" value="TPR"/>
    <property type="match status" value="1"/>
</dbReference>
<dbReference type="Pfam" id="PF14561">
    <property type="entry name" value="TPR_20"/>
    <property type="match status" value="1"/>
</dbReference>
<sequence>MASMGLNLDEQKAVERFRKEVVEPSMKSLVILDFWAEWCGPCKALTPTLEKIAAEYADKGVILAKVNVDEEQFIASQFQVRSIPTVYAMFQGQPVADLTSARSEGQLKQALDQILSQLPIEAGAGGDEPKQDIEPLIAMGEELLTSGDAERAMGVFAQIIELAPDNAAANAGLLRAMIEAGHTEEAAAALASMPEDLAKDPAIERAAAALELAKDKPEDSELAGLRQAAAENPADMDKQFEFAQAAFAAGSRDEAADTLLKMIEADRGWNDGAARAKLLQIFEAVGLEDPWVAATRRRLSLILFG</sequence>
<dbReference type="Gene3D" id="3.40.30.10">
    <property type="entry name" value="Glutaredoxin"/>
    <property type="match status" value="1"/>
</dbReference>
<dbReference type="PANTHER" id="PTHR43601:SF3">
    <property type="entry name" value="THIOREDOXIN, MITOCHONDRIAL"/>
    <property type="match status" value="1"/>
</dbReference>
<evidence type="ECO:0000313" key="4">
    <source>
        <dbReference type="EMBL" id="GGD56951.1"/>
    </source>
</evidence>
<dbReference type="Pfam" id="PF00085">
    <property type="entry name" value="Thioredoxin"/>
    <property type="match status" value="1"/>
</dbReference>
<dbReference type="PANTHER" id="PTHR43601">
    <property type="entry name" value="THIOREDOXIN, MITOCHONDRIAL"/>
    <property type="match status" value="1"/>
</dbReference>
<protein>
    <submittedName>
        <fullName evidence="4">Co-chaperone YbbN</fullName>
    </submittedName>
</protein>
<evidence type="ECO:0000259" key="3">
    <source>
        <dbReference type="PROSITE" id="PS51352"/>
    </source>
</evidence>
<dbReference type="Pfam" id="PF14559">
    <property type="entry name" value="TPR_19"/>
    <property type="match status" value="1"/>
</dbReference>
<dbReference type="Gene3D" id="1.25.40.10">
    <property type="entry name" value="Tetratricopeptide repeat domain"/>
    <property type="match status" value="2"/>
</dbReference>
<dbReference type="AlphaFoldDB" id="A0A916YQH3"/>
<feature type="domain" description="Thioredoxin" evidence="3">
    <location>
        <begin position="2"/>
        <end position="116"/>
    </location>
</feature>
<dbReference type="PROSITE" id="PS00194">
    <property type="entry name" value="THIOREDOXIN_1"/>
    <property type="match status" value="1"/>
</dbReference>
<keyword evidence="2" id="KW-0802">TPR repeat</keyword>